<dbReference type="GeneID" id="87832887"/>
<proteinExistence type="predicted"/>
<reference evidence="1" key="2">
    <citation type="submission" date="2023-05" db="EMBL/GenBank/DDBJ databases">
        <authorList>
            <consortium name="Lawrence Berkeley National Laboratory"/>
            <person name="Steindorff A."/>
            <person name="Hensen N."/>
            <person name="Bonometti L."/>
            <person name="Westerberg I."/>
            <person name="Brannstrom I.O."/>
            <person name="Guillou S."/>
            <person name="Cros-Aarteil S."/>
            <person name="Calhoun S."/>
            <person name="Haridas S."/>
            <person name="Kuo A."/>
            <person name="Mondo S."/>
            <person name="Pangilinan J."/>
            <person name="Riley R."/>
            <person name="Labutti K."/>
            <person name="Andreopoulos B."/>
            <person name="Lipzen A."/>
            <person name="Chen C."/>
            <person name="Yanf M."/>
            <person name="Daum C."/>
            <person name="Ng V."/>
            <person name="Clum A."/>
            <person name="Ohm R."/>
            <person name="Martin F."/>
            <person name="Silar P."/>
            <person name="Natvig D."/>
            <person name="Lalanne C."/>
            <person name="Gautier V."/>
            <person name="Ament-Velasquez S.L."/>
            <person name="Kruys A."/>
            <person name="Hutchinson M.I."/>
            <person name="Powell A.J."/>
            <person name="Barry K."/>
            <person name="Miller A.N."/>
            <person name="Grigoriev I.V."/>
            <person name="Debuchy R."/>
            <person name="Gladieux P."/>
            <person name="Thoren M.H."/>
            <person name="Johannesson H."/>
        </authorList>
    </citation>
    <scope>NUCLEOTIDE SEQUENCE</scope>
    <source>
        <strain evidence="1">CBS 731.68</strain>
    </source>
</reference>
<dbReference type="Proteomes" id="UP001302602">
    <property type="component" value="Unassembled WGS sequence"/>
</dbReference>
<dbReference type="RefSeq" id="XP_062649584.1">
    <property type="nucleotide sequence ID" value="XM_062796119.1"/>
</dbReference>
<protein>
    <submittedName>
        <fullName evidence="1">Uncharacterized protein</fullName>
    </submittedName>
</protein>
<evidence type="ECO:0000313" key="2">
    <source>
        <dbReference type="Proteomes" id="UP001302602"/>
    </source>
</evidence>
<gene>
    <name evidence="1" type="ORF">N657DRAFT_678859</name>
</gene>
<dbReference type="AlphaFoldDB" id="A0AAN6Z5X9"/>
<dbReference type="EMBL" id="MU853225">
    <property type="protein sequence ID" value="KAK4125813.1"/>
    <property type="molecule type" value="Genomic_DNA"/>
</dbReference>
<evidence type="ECO:0000313" key="1">
    <source>
        <dbReference type="EMBL" id="KAK4125813.1"/>
    </source>
</evidence>
<organism evidence="1 2">
    <name type="scientific">Parathielavia appendiculata</name>
    <dbReference type="NCBI Taxonomy" id="2587402"/>
    <lineage>
        <taxon>Eukaryota</taxon>
        <taxon>Fungi</taxon>
        <taxon>Dikarya</taxon>
        <taxon>Ascomycota</taxon>
        <taxon>Pezizomycotina</taxon>
        <taxon>Sordariomycetes</taxon>
        <taxon>Sordariomycetidae</taxon>
        <taxon>Sordariales</taxon>
        <taxon>Chaetomiaceae</taxon>
        <taxon>Parathielavia</taxon>
    </lineage>
</organism>
<sequence length="80" mass="8740">MPITVKACGVCMTDVKAKLREMGIPYTESGNKIIVNISSPSRWTATSLKAQCWRGLKFSYHEAETKGNVISCTRAGKTGM</sequence>
<accession>A0AAN6Z5X9</accession>
<keyword evidence="2" id="KW-1185">Reference proteome</keyword>
<name>A0AAN6Z5X9_9PEZI</name>
<comment type="caution">
    <text evidence="1">The sequence shown here is derived from an EMBL/GenBank/DDBJ whole genome shotgun (WGS) entry which is preliminary data.</text>
</comment>
<reference evidence="1" key="1">
    <citation type="journal article" date="2023" name="Mol. Phylogenet. Evol.">
        <title>Genome-scale phylogeny and comparative genomics of the fungal order Sordariales.</title>
        <authorList>
            <person name="Hensen N."/>
            <person name="Bonometti L."/>
            <person name="Westerberg I."/>
            <person name="Brannstrom I.O."/>
            <person name="Guillou S."/>
            <person name="Cros-Aarteil S."/>
            <person name="Calhoun S."/>
            <person name="Haridas S."/>
            <person name="Kuo A."/>
            <person name="Mondo S."/>
            <person name="Pangilinan J."/>
            <person name="Riley R."/>
            <person name="LaButti K."/>
            <person name="Andreopoulos B."/>
            <person name="Lipzen A."/>
            <person name="Chen C."/>
            <person name="Yan M."/>
            <person name="Daum C."/>
            <person name="Ng V."/>
            <person name="Clum A."/>
            <person name="Steindorff A."/>
            <person name="Ohm R.A."/>
            <person name="Martin F."/>
            <person name="Silar P."/>
            <person name="Natvig D.O."/>
            <person name="Lalanne C."/>
            <person name="Gautier V."/>
            <person name="Ament-Velasquez S.L."/>
            <person name="Kruys A."/>
            <person name="Hutchinson M.I."/>
            <person name="Powell A.J."/>
            <person name="Barry K."/>
            <person name="Miller A.N."/>
            <person name="Grigoriev I.V."/>
            <person name="Debuchy R."/>
            <person name="Gladieux P."/>
            <person name="Hiltunen Thoren M."/>
            <person name="Johannesson H."/>
        </authorList>
    </citation>
    <scope>NUCLEOTIDE SEQUENCE</scope>
    <source>
        <strain evidence="1">CBS 731.68</strain>
    </source>
</reference>